<name>A0A8T0NG39_PANVG</name>
<evidence type="ECO:0000313" key="3">
    <source>
        <dbReference type="Proteomes" id="UP000823388"/>
    </source>
</evidence>
<sequence length="222" mass="24885">MKKLEEEFRTRGSNCCWIHLQFSFETVEEEEVEMGATLMRKSFTVLGAGTAGSIVFRYFCHETTLPPNSIALPFFFFLGPELLGIHLIFCLIGCAESCSVLRIRWPIDSFCFVGSLTLFRGKPIGIAMTTLPHGYASRRFFRLMCRRAALLEKTEPGLLCCPSSELTIHGRALAEKCSTGELHGTALIVWHRLYRRLIRSRASPPVPDLTCSCILCPACTPD</sequence>
<keyword evidence="1" id="KW-1133">Transmembrane helix</keyword>
<keyword evidence="1" id="KW-0812">Transmembrane</keyword>
<protein>
    <submittedName>
        <fullName evidence="2">Uncharacterized protein</fullName>
    </submittedName>
</protein>
<keyword evidence="3" id="KW-1185">Reference proteome</keyword>
<keyword evidence="1" id="KW-0472">Membrane</keyword>
<evidence type="ECO:0000313" key="2">
    <source>
        <dbReference type="EMBL" id="KAG2545996.1"/>
    </source>
</evidence>
<reference evidence="2" key="1">
    <citation type="submission" date="2020-05" db="EMBL/GenBank/DDBJ databases">
        <title>WGS assembly of Panicum virgatum.</title>
        <authorList>
            <person name="Lovell J.T."/>
            <person name="Jenkins J."/>
            <person name="Shu S."/>
            <person name="Juenger T.E."/>
            <person name="Schmutz J."/>
        </authorList>
    </citation>
    <scope>NUCLEOTIDE SEQUENCE</scope>
    <source>
        <strain evidence="2">AP13</strain>
    </source>
</reference>
<evidence type="ECO:0000256" key="1">
    <source>
        <dbReference type="SAM" id="Phobius"/>
    </source>
</evidence>
<comment type="caution">
    <text evidence="2">The sequence shown here is derived from an EMBL/GenBank/DDBJ whole genome shotgun (WGS) entry which is preliminary data.</text>
</comment>
<accession>A0A8T0NG39</accession>
<dbReference type="EMBL" id="CM029053">
    <property type="protein sequence ID" value="KAG2545996.1"/>
    <property type="molecule type" value="Genomic_DNA"/>
</dbReference>
<proteinExistence type="predicted"/>
<feature type="transmembrane region" description="Helical" evidence="1">
    <location>
        <begin position="43"/>
        <end position="59"/>
    </location>
</feature>
<feature type="transmembrane region" description="Helical" evidence="1">
    <location>
        <begin position="71"/>
        <end position="95"/>
    </location>
</feature>
<dbReference type="AlphaFoldDB" id="A0A8T0NG39"/>
<organism evidence="2 3">
    <name type="scientific">Panicum virgatum</name>
    <name type="common">Blackwell switchgrass</name>
    <dbReference type="NCBI Taxonomy" id="38727"/>
    <lineage>
        <taxon>Eukaryota</taxon>
        <taxon>Viridiplantae</taxon>
        <taxon>Streptophyta</taxon>
        <taxon>Embryophyta</taxon>
        <taxon>Tracheophyta</taxon>
        <taxon>Spermatophyta</taxon>
        <taxon>Magnoliopsida</taxon>
        <taxon>Liliopsida</taxon>
        <taxon>Poales</taxon>
        <taxon>Poaceae</taxon>
        <taxon>PACMAD clade</taxon>
        <taxon>Panicoideae</taxon>
        <taxon>Panicodae</taxon>
        <taxon>Paniceae</taxon>
        <taxon>Panicinae</taxon>
        <taxon>Panicum</taxon>
        <taxon>Panicum sect. Hiantes</taxon>
    </lineage>
</organism>
<dbReference type="Proteomes" id="UP000823388">
    <property type="component" value="Chromosome 9K"/>
</dbReference>
<gene>
    <name evidence="2" type="ORF">PVAP13_9KG027256</name>
</gene>